<keyword evidence="5" id="KW-0902">Two-component regulatory system</keyword>
<evidence type="ECO:0000256" key="3">
    <source>
        <dbReference type="ARBA" id="ARBA00022490"/>
    </source>
</evidence>
<evidence type="ECO:0000259" key="12">
    <source>
        <dbReference type="PROSITE" id="PS50110"/>
    </source>
</evidence>
<evidence type="ECO:0000259" key="11">
    <source>
        <dbReference type="PROSITE" id="PS01124"/>
    </source>
</evidence>
<comment type="subcellular location">
    <subcellularLocation>
        <location evidence="1">Cytoplasm</location>
    </subcellularLocation>
</comment>
<name>A0A928KP49_9FIRM</name>
<dbReference type="Pfam" id="PF17853">
    <property type="entry name" value="GGDEF_2"/>
    <property type="match status" value="1"/>
</dbReference>
<dbReference type="PANTHER" id="PTHR42713">
    <property type="entry name" value="HISTIDINE KINASE-RELATED"/>
    <property type="match status" value="1"/>
</dbReference>
<dbReference type="Gene3D" id="1.10.10.60">
    <property type="entry name" value="Homeodomain-like"/>
    <property type="match status" value="2"/>
</dbReference>
<evidence type="ECO:0000256" key="9">
    <source>
        <dbReference type="ARBA" id="ARBA00024867"/>
    </source>
</evidence>
<feature type="modified residue" description="4-aspartylphosphate" evidence="10">
    <location>
        <position position="55"/>
    </location>
</feature>
<evidence type="ECO:0000313" key="14">
    <source>
        <dbReference type="Proteomes" id="UP000754750"/>
    </source>
</evidence>
<evidence type="ECO:0000256" key="5">
    <source>
        <dbReference type="ARBA" id="ARBA00023012"/>
    </source>
</evidence>
<dbReference type="GO" id="GO:0000160">
    <property type="term" value="P:phosphorelay signal transduction system"/>
    <property type="evidence" value="ECO:0007669"/>
    <property type="project" value="UniProtKB-KW"/>
</dbReference>
<organism evidence="13 14">
    <name type="scientific">Faecalispora sporosphaeroides</name>
    <dbReference type="NCBI Taxonomy" id="1549"/>
    <lineage>
        <taxon>Bacteria</taxon>
        <taxon>Bacillati</taxon>
        <taxon>Bacillota</taxon>
        <taxon>Clostridia</taxon>
        <taxon>Eubacteriales</taxon>
        <taxon>Oscillospiraceae</taxon>
        <taxon>Faecalispora</taxon>
    </lineage>
</organism>
<dbReference type="PROSITE" id="PS50110">
    <property type="entry name" value="RESPONSE_REGULATORY"/>
    <property type="match status" value="1"/>
</dbReference>
<dbReference type="SUPFAM" id="SSF52172">
    <property type="entry name" value="CheY-like"/>
    <property type="match status" value="1"/>
</dbReference>
<dbReference type="InterPro" id="IPR041522">
    <property type="entry name" value="CdaR_GGDEF"/>
</dbReference>
<accession>A0A928KP49</accession>
<dbReference type="GO" id="GO:0003700">
    <property type="term" value="F:DNA-binding transcription factor activity"/>
    <property type="evidence" value="ECO:0007669"/>
    <property type="project" value="InterPro"/>
</dbReference>
<feature type="domain" description="Response regulatory" evidence="12">
    <location>
        <begin position="3"/>
        <end position="120"/>
    </location>
</feature>
<evidence type="ECO:0000256" key="6">
    <source>
        <dbReference type="ARBA" id="ARBA00023015"/>
    </source>
</evidence>
<dbReference type="Gene3D" id="3.40.50.2300">
    <property type="match status" value="1"/>
</dbReference>
<feature type="domain" description="HTH araC/xylS-type" evidence="11">
    <location>
        <begin position="323"/>
        <end position="422"/>
    </location>
</feature>
<evidence type="ECO:0000313" key="13">
    <source>
        <dbReference type="EMBL" id="MBE6832178.1"/>
    </source>
</evidence>
<dbReference type="Pfam" id="PF12833">
    <property type="entry name" value="HTH_18"/>
    <property type="match status" value="1"/>
</dbReference>
<dbReference type="AlphaFoldDB" id="A0A928KP49"/>
<evidence type="ECO:0000256" key="8">
    <source>
        <dbReference type="ARBA" id="ARBA00023163"/>
    </source>
</evidence>
<dbReference type="Proteomes" id="UP000754750">
    <property type="component" value="Unassembled WGS sequence"/>
</dbReference>
<protein>
    <recommendedName>
        <fullName evidence="2">Stage 0 sporulation protein A homolog</fullName>
    </recommendedName>
</protein>
<keyword evidence="4 10" id="KW-0597">Phosphoprotein</keyword>
<evidence type="ECO:0000256" key="1">
    <source>
        <dbReference type="ARBA" id="ARBA00004496"/>
    </source>
</evidence>
<dbReference type="InterPro" id="IPR011006">
    <property type="entry name" value="CheY-like_superfamily"/>
</dbReference>
<dbReference type="GO" id="GO:0005737">
    <property type="term" value="C:cytoplasm"/>
    <property type="evidence" value="ECO:0007669"/>
    <property type="project" value="UniProtKB-SubCell"/>
</dbReference>
<evidence type="ECO:0000256" key="4">
    <source>
        <dbReference type="ARBA" id="ARBA00022553"/>
    </source>
</evidence>
<keyword evidence="6" id="KW-0805">Transcription regulation</keyword>
<evidence type="ECO:0000256" key="2">
    <source>
        <dbReference type="ARBA" id="ARBA00018672"/>
    </source>
</evidence>
<dbReference type="Pfam" id="PF00072">
    <property type="entry name" value="Response_reg"/>
    <property type="match status" value="1"/>
</dbReference>
<dbReference type="InterPro" id="IPR018060">
    <property type="entry name" value="HTH_AraC"/>
</dbReference>
<keyword evidence="8" id="KW-0804">Transcription</keyword>
<dbReference type="PROSITE" id="PS01124">
    <property type="entry name" value="HTH_ARAC_FAMILY_2"/>
    <property type="match status" value="1"/>
</dbReference>
<dbReference type="InterPro" id="IPR009057">
    <property type="entry name" value="Homeodomain-like_sf"/>
</dbReference>
<proteinExistence type="predicted"/>
<dbReference type="RefSeq" id="WP_020073056.1">
    <property type="nucleotide sequence ID" value="NZ_JBKWRC010000001.1"/>
</dbReference>
<dbReference type="CDD" id="cd17536">
    <property type="entry name" value="REC_YesN-like"/>
    <property type="match status" value="1"/>
</dbReference>
<dbReference type="InterPro" id="IPR001789">
    <property type="entry name" value="Sig_transdc_resp-reg_receiver"/>
</dbReference>
<evidence type="ECO:0000256" key="10">
    <source>
        <dbReference type="PROSITE-ProRule" id="PRU00169"/>
    </source>
</evidence>
<keyword evidence="7" id="KW-0238">DNA-binding</keyword>
<evidence type="ECO:0000256" key="7">
    <source>
        <dbReference type="ARBA" id="ARBA00023125"/>
    </source>
</evidence>
<dbReference type="InterPro" id="IPR051552">
    <property type="entry name" value="HptR"/>
</dbReference>
<reference evidence="13" key="1">
    <citation type="submission" date="2019-04" db="EMBL/GenBank/DDBJ databases">
        <title>Evolution of Biomass-Degrading Anaerobic Consortia Revealed by Metagenomics.</title>
        <authorList>
            <person name="Peng X."/>
        </authorList>
    </citation>
    <scope>NUCLEOTIDE SEQUENCE</scope>
    <source>
        <strain evidence="13">SIG551</strain>
    </source>
</reference>
<sequence>MHKLLIVDDDQIIRAGMKQSIEWEENGIEVVGTAGNGRECLEMIPSCLPDIILTDIKMPFMDGIELMEAVYRLYPHIKVVLLTAYGDFKYAQMALNYKVCQYVMKYEHNSEVLGAVLKAARESDQQKDNVEMIRRGRKLLKNKFFYDLVVNFQNDNELGERAKRLNIRFISSTFCVVCIDVGKRSEREAEILLWQKKQLCEKIGELLQSRLSLPTVQVYYFVGDIYLNLVVNFAERLSESGQGAFFAELERAFALVREAQSVTLSAGAGSLYKGYPNILKSYTEATQALEMKSMLEPRLQEGKNLVRFEELKNSSVSHAAVLRQVLSFMDSNYHQEDLSLNRIAEEVHLTPSYISTLFKKYQGVNLSDYLMELRVKKAMSLLAETDLKTYEISEKVGYGNPQYFSVVFKRITGCAPGEYRKISRA</sequence>
<comment type="function">
    <text evidence="9">May play the central regulatory role in sporulation. It may be an element of the effector pathway responsible for the activation of sporulation genes in response to nutritional stress. Spo0A may act in concert with spo0H (a sigma factor) to control the expression of some genes that are critical to the sporulation process.</text>
</comment>
<dbReference type="SMART" id="SM00448">
    <property type="entry name" value="REC"/>
    <property type="match status" value="1"/>
</dbReference>
<comment type="caution">
    <text evidence="13">The sequence shown here is derived from an EMBL/GenBank/DDBJ whole genome shotgun (WGS) entry which is preliminary data.</text>
</comment>
<dbReference type="GO" id="GO:0043565">
    <property type="term" value="F:sequence-specific DNA binding"/>
    <property type="evidence" value="ECO:0007669"/>
    <property type="project" value="InterPro"/>
</dbReference>
<keyword evidence="3" id="KW-0963">Cytoplasm</keyword>
<gene>
    <name evidence="13" type="ORF">E7512_01105</name>
</gene>
<dbReference type="PANTHER" id="PTHR42713:SF3">
    <property type="entry name" value="TRANSCRIPTIONAL REGULATORY PROTEIN HPTR"/>
    <property type="match status" value="1"/>
</dbReference>
<dbReference type="SMART" id="SM00342">
    <property type="entry name" value="HTH_ARAC"/>
    <property type="match status" value="1"/>
</dbReference>
<dbReference type="EMBL" id="SVNY01000001">
    <property type="protein sequence ID" value="MBE6832178.1"/>
    <property type="molecule type" value="Genomic_DNA"/>
</dbReference>
<dbReference type="SUPFAM" id="SSF46689">
    <property type="entry name" value="Homeodomain-like"/>
    <property type="match status" value="2"/>
</dbReference>